<evidence type="ECO:0000313" key="2">
    <source>
        <dbReference type="Proteomes" id="UP000191408"/>
    </source>
</evidence>
<dbReference type="AlphaFoldDB" id="A0A1V6N7W7"/>
<proteinExistence type="predicted"/>
<sequence>MIVNTCCPQPTSSKTILIDLCSATSSFSIHLGDNNTHNHGSKTSMSSLRVIRPPAKGLSIRDFYGSGQQKASLAANFDASQVWSRVVIDHELVSRDLHREKVFGDEHGLQGRFQQSVGQIVVPWVQEHALWDCYNDDRLMRKVLAQPIQYMVELDVKYGWISTYEYSIFLRQTYTNNSGILRRLPLGRRKLTCPGALNGSHETAARTPTSIP</sequence>
<name>A0A1V6N7W7_PENPO</name>
<organism evidence="1 2">
    <name type="scientific">Penicillium polonicum</name>
    <dbReference type="NCBI Taxonomy" id="60169"/>
    <lineage>
        <taxon>Eukaryota</taxon>
        <taxon>Fungi</taxon>
        <taxon>Dikarya</taxon>
        <taxon>Ascomycota</taxon>
        <taxon>Pezizomycotina</taxon>
        <taxon>Eurotiomycetes</taxon>
        <taxon>Eurotiomycetidae</taxon>
        <taxon>Eurotiales</taxon>
        <taxon>Aspergillaceae</taxon>
        <taxon>Penicillium</taxon>
    </lineage>
</organism>
<dbReference type="EMBL" id="MDYM01000020">
    <property type="protein sequence ID" value="OQD60810.1"/>
    <property type="molecule type" value="Genomic_DNA"/>
</dbReference>
<reference evidence="2" key="1">
    <citation type="journal article" date="2017" name="Nat. Microbiol.">
        <title>Global analysis of biosynthetic gene clusters reveals vast potential of secondary metabolite production in Penicillium species.</title>
        <authorList>
            <person name="Nielsen J.C."/>
            <person name="Grijseels S."/>
            <person name="Prigent S."/>
            <person name="Ji B."/>
            <person name="Dainat J."/>
            <person name="Nielsen K.F."/>
            <person name="Frisvad J.C."/>
            <person name="Workman M."/>
            <person name="Nielsen J."/>
        </authorList>
    </citation>
    <scope>NUCLEOTIDE SEQUENCE [LARGE SCALE GENOMIC DNA]</scope>
    <source>
        <strain evidence="2">IBT 4502</strain>
    </source>
</reference>
<comment type="caution">
    <text evidence="1">The sequence shown here is derived from an EMBL/GenBank/DDBJ whole genome shotgun (WGS) entry which is preliminary data.</text>
</comment>
<accession>A0A1V6N7W7</accession>
<dbReference type="Proteomes" id="UP000191408">
    <property type="component" value="Unassembled WGS sequence"/>
</dbReference>
<evidence type="ECO:0000313" key="1">
    <source>
        <dbReference type="EMBL" id="OQD60810.1"/>
    </source>
</evidence>
<keyword evidence="2" id="KW-1185">Reference proteome</keyword>
<protein>
    <submittedName>
        <fullName evidence="1">Uncharacterized protein</fullName>
    </submittedName>
</protein>
<dbReference type="OrthoDB" id="3796275at2759"/>
<gene>
    <name evidence="1" type="ORF">PENPOL_c020G10752</name>
</gene>